<dbReference type="Pfam" id="PF00574">
    <property type="entry name" value="CLP_protease"/>
    <property type="match status" value="1"/>
</dbReference>
<dbReference type="GO" id="GO:0006508">
    <property type="term" value="P:proteolysis"/>
    <property type="evidence" value="ECO:0007669"/>
    <property type="project" value="UniProtKB-KW"/>
</dbReference>
<dbReference type="InterPro" id="IPR023562">
    <property type="entry name" value="ClpP/TepA"/>
</dbReference>
<dbReference type="GO" id="GO:0004176">
    <property type="term" value="F:ATP-dependent peptidase activity"/>
    <property type="evidence" value="ECO:0007669"/>
    <property type="project" value="InterPro"/>
</dbReference>
<gene>
    <name evidence="3" type="ORF">E5K04_00605</name>
</gene>
<name>A0A4T0V5D0_9NEIS</name>
<evidence type="ECO:0000256" key="1">
    <source>
        <dbReference type="ARBA" id="ARBA00007039"/>
    </source>
</evidence>
<dbReference type="CDD" id="cd07016">
    <property type="entry name" value="S14_ClpP_1"/>
    <property type="match status" value="1"/>
</dbReference>
<keyword evidence="4" id="KW-1185">Reference proteome</keyword>
<dbReference type="SUPFAM" id="SSF52096">
    <property type="entry name" value="ClpP/crotonase"/>
    <property type="match status" value="1"/>
</dbReference>
<evidence type="ECO:0000313" key="3">
    <source>
        <dbReference type="EMBL" id="TIC86948.1"/>
    </source>
</evidence>
<reference evidence="3 4" key="1">
    <citation type="submission" date="2019-04" db="EMBL/GenBank/DDBJ databases">
        <title>Crenobacter sp. nov.</title>
        <authorList>
            <person name="Shi S."/>
        </authorList>
    </citation>
    <scope>NUCLEOTIDE SEQUENCE [LARGE SCALE GENOMIC DNA]</scope>
    <source>
        <strain evidence="3 4">GY 70310</strain>
    </source>
</reference>
<sequence>MSRRYPLPEQAPEEEEGMDTIVPAYQRFESQITARQISFYLSGEILEPRYYAEILYTLRTASEHDVVFFHLNTPGGNFDSGLQLINNMLATRAHVVTVLEARAYSMGALLFLSGDELIVHDNCQLMFHNYTSALMGKGNEQQAQVLAIGKWFAKVMQNICLPFLKDEELARILRGEDIWMESEEIRRRLVRMLPDEAEDKPKRRGRKSLPATLEAEAVPSPTEPAKNKA</sequence>
<dbReference type="AlphaFoldDB" id="A0A4T0V5D0"/>
<feature type="region of interest" description="Disordered" evidence="2">
    <location>
        <begin position="193"/>
        <end position="229"/>
    </location>
</feature>
<organism evidence="3 4">
    <name type="scientific">Crenobacter intestini</name>
    <dbReference type="NCBI Taxonomy" id="2563443"/>
    <lineage>
        <taxon>Bacteria</taxon>
        <taxon>Pseudomonadati</taxon>
        <taxon>Pseudomonadota</taxon>
        <taxon>Betaproteobacteria</taxon>
        <taxon>Neisseriales</taxon>
        <taxon>Neisseriaceae</taxon>
        <taxon>Crenobacter</taxon>
    </lineage>
</organism>
<dbReference type="OrthoDB" id="9806592at2"/>
<keyword evidence="3" id="KW-0645">Protease</keyword>
<accession>A0A4T0V5D0</accession>
<evidence type="ECO:0000313" key="4">
    <source>
        <dbReference type="Proteomes" id="UP000308891"/>
    </source>
</evidence>
<protein>
    <submittedName>
        <fullName evidence="3">Clp protease ClpP</fullName>
    </submittedName>
</protein>
<keyword evidence="3" id="KW-0378">Hydrolase</keyword>
<dbReference type="InterPro" id="IPR029045">
    <property type="entry name" value="ClpP/crotonase-like_dom_sf"/>
</dbReference>
<dbReference type="Gene3D" id="3.90.226.10">
    <property type="entry name" value="2-enoyl-CoA Hydratase, Chain A, domain 1"/>
    <property type="match status" value="1"/>
</dbReference>
<dbReference type="PRINTS" id="PR00127">
    <property type="entry name" value="CLPPROTEASEP"/>
</dbReference>
<dbReference type="GO" id="GO:0004252">
    <property type="term" value="F:serine-type endopeptidase activity"/>
    <property type="evidence" value="ECO:0007669"/>
    <property type="project" value="InterPro"/>
</dbReference>
<dbReference type="EMBL" id="STGJ01000001">
    <property type="protein sequence ID" value="TIC86948.1"/>
    <property type="molecule type" value="Genomic_DNA"/>
</dbReference>
<evidence type="ECO:0000256" key="2">
    <source>
        <dbReference type="SAM" id="MobiDB-lite"/>
    </source>
</evidence>
<dbReference type="RefSeq" id="WP_136550959.1">
    <property type="nucleotide sequence ID" value="NZ_STGJ01000001.1"/>
</dbReference>
<comment type="caution">
    <text evidence="3">The sequence shown here is derived from an EMBL/GenBank/DDBJ whole genome shotgun (WGS) entry which is preliminary data.</text>
</comment>
<comment type="similarity">
    <text evidence="1">Belongs to the peptidase S14 family.</text>
</comment>
<dbReference type="Proteomes" id="UP000308891">
    <property type="component" value="Unassembled WGS sequence"/>
</dbReference>
<proteinExistence type="inferred from homology"/>
<dbReference type="InterPro" id="IPR001907">
    <property type="entry name" value="ClpP"/>
</dbReference>